<evidence type="ECO:0000313" key="2">
    <source>
        <dbReference type="Proteomes" id="UP001595953"/>
    </source>
</evidence>
<reference evidence="2" key="1">
    <citation type="journal article" date="2019" name="Int. J. Syst. Evol. Microbiol.">
        <title>The Global Catalogue of Microorganisms (GCM) 10K type strain sequencing project: providing services to taxonomists for standard genome sequencing and annotation.</title>
        <authorList>
            <consortium name="The Broad Institute Genomics Platform"/>
            <consortium name="The Broad Institute Genome Sequencing Center for Infectious Disease"/>
            <person name="Wu L."/>
            <person name="Ma J."/>
        </authorList>
    </citation>
    <scope>NUCLEOTIDE SEQUENCE [LARGE SCALE GENOMIC DNA]</scope>
    <source>
        <strain evidence="2">CCUG 63682</strain>
    </source>
</reference>
<protein>
    <submittedName>
        <fullName evidence="1">Uncharacterized protein</fullName>
    </submittedName>
</protein>
<proteinExistence type="predicted"/>
<sequence length="68" mass="7694">MLSLSKHPTGLPEANLCDNDLGLSATFRQAQCDNDFGLLATFRQAQCDNENDFCQFEWHAHGGMYREL</sequence>
<keyword evidence="2" id="KW-1185">Reference proteome</keyword>
<comment type="caution">
    <text evidence="1">The sequence shown here is derived from an EMBL/GenBank/DDBJ whole genome shotgun (WGS) entry which is preliminary data.</text>
</comment>
<name>A0ABV9N1C7_9FLAO</name>
<gene>
    <name evidence="1" type="ORF">ACFO5O_04595</name>
</gene>
<dbReference type="RefSeq" id="WP_387961373.1">
    <property type="nucleotide sequence ID" value="NZ_JBHSGP010000008.1"/>
</dbReference>
<accession>A0ABV9N1C7</accession>
<dbReference type="Proteomes" id="UP001595953">
    <property type="component" value="Unassembled WGS sequence"/>
</dbReference>
<dbReference type="EMBL" id="JBHSGP010000008">
    <property type="protein sequence ID" value="MFC4721585.1"/>
    <property type="molecule type" value="Genomic_DNA"/>
</dbReference>
<evidence type="ECO:0000313" key="1">
    <source>
        <dbReference type="EMBL" id="MFC4721585.1"/>
    </source>
</evidence>
<organism evidence="1 2">
    <name type="scientific">Geojedonia litorea</name>
    <dbReference type="NCBI Taxonomy" id="1268269"/>
    <lineage>
        <taxon>Bacteria</taxon>
        <taxon>Pseudomonadati</taxon>
        <taxon>Bacteroidota</taxon>
        <taxon>Flavobacteriia</taxon>
        <taxon>Flavobacteriales</taxon>
        <taxon>Flavobacteriaceae</taxon>
        <taxon>Geojedonia</taxon>
    </lineage>
</organism>